<gene>
    <name evidence="1" type="ORF">C7Y72_14210</name>
</gene>
<protein>
    <submittedName>
        <fullName evidence="1">Uncharacterized protein</fullName>
    </submittedName>
</protein>
<sequence>MMSEPLSLRVGYPVPTEQHAAVLLSIETVLELAGPLAEVRVPGEPGAVFLEDWQVTRAALMARMASTLRHISYLVPSMSRLDGAALCRTLVDHVIHYAWISADPPARLPRFLRKTYNSALSKHARWAERGETLLTPELHAHYTAFIATHPEGPGKLRPMAATVDTNWLNDVRAAAPAPLQMVSMSELYEWVYDPFADLDHPSAAALQSFVHLDPNGPAAWVDGEPERDAVTDMRPFWLAVWAIIWALTVAELTQGRPGRSALQAAIQRVRALREYDRHGLLDVRTTADGMVIGLVADADEQIAAITRANG</sequence>
<proteinExistence type="predicted"/>
<dbReference type="EMBL" id="PYYB01000002">
    <property type="protein sequence ID" value="PTL56143.1"/>
    <property type="molecule type" value="Genomic_DNA"/>
</dbReference>
<evidence type="ECO:0000313" key="2">
    <source>
        <dbReference type="Proteomes" id="UP000240739"/>
    </source>
</evidence>
<reference evidence="1 2" key="1">
    <citation type="submission" date="2018-03" db="EMBL/GenBank/DDBJ databases">
        <title>Aquarubrobacter algicola gen. nov., sp. nov., a novel actinobacterium isolated from shallow eutrophic lake during the end of cyanobacterial harmful algal blooms.</title>
        <authorList>
            <person name="Chun S.J."/>
        </authorList>
    </citation>
    <scope>NUCLEOTIDE SEQUENCE [LARGE SCALE GENOMIC DNA]</scope>
    <source>
        <strain evidence="1 2">Seoho-28</strain>
    </source>
</reference>
<evidence type="ECO:0000313" key="1">
    <source>
        <dbReference type="EMBL" id="PTL56143.1"/>
    </source>
</evidence>
<accession>A0A2T4UED4</accession>
<dbReference type="Proteomes" id="UP000240739">
    <property type="component" value="Unassembled WGS sequence"/>
</dbReference>
<keyword evidence="2" id="KW-1185">Reference proteome</keyword>
<comment type="caution">
    <text evidence="1">The sequence shown here is derived from an EMBL/GenBank/DDBJ whole genome shotgun (WGS) entry which is preliminary data.</text>
</comment>
<organism evidence="1 2">
    <name type="scientific">Paraconexibacter algicola</name>
    <dbReference type="NCBI Taxonomy" id="2133960"/>
    <lineage>
        <taxon>Bacteria</taxon>
        <taxon>Bacillati</taxon>
        <taxon>Actinomycetota</taxon>
        <taxon>Thermoleophilia</taxon>
        <taxon>Solirubrobacterales</taxon>
        <taxon>Paraconexibacteraceae</taxon>
        <taxon>Paraconexibacter</taxon>
    </lineage>
</organism>
<dbReference type="AlphaFoldDB" id="A0A2T4UED4"/>
<name>A0A2T4UED4_9ACTN</name>